<keyword evidence="1" id="KW-1133">Transmembrane helix</keyword>
<evidence type="ECO:0000313" key="3">
    <source>
        <dbReference type="Proteomes" id="UP000398389"/>
    </source>
</evidence>
<reference evidence="2 3" key="1">
    <citation type="submission" date="2019-09" db="EMBL/GenBank/DDBJ databases">
        <authorList>
            <person name="Brejova B."/>
        </authorList>
    </citation>
    <scope>NUCLEOTIDE SEQUENCE [LARGE SCALE GENOMIC DNA]</scope>
</reference>
<dbReference type="RefSeq" id="XP_031851992.1">
    <property type="nucleotide sequence ID" value="XM_031996101.1"/>
</dbReference>
<feature type="transmembrane region" description="Helical" evidence="1">
    <location>
        <begin position="126"/>
        <end position="145"/>
    </location>
</feature>
<dbReference type="AlphaFoldDB" id="A0A5E8B7J7"/>
<evidence type="ECO:0000256" key="1">
    <source>
        <dbReference type="SAM" id="Phobius"/>
    </source>
</evidence>
<gene>
    <name evidence="2" type="ORF">SAPINGB_P001378</name>
</gene>
<keyword evidence="3" id="KW-1185">Reference proteome</keyword>
<feature type="transmembrane region" description="Helical" evidence="1">
    <location>
        <begin position="48"/>
        <end position="70"/>
    </location>
</feature>
<dbReference type="GeneID" id="43580201"/>
<proteinExistence type="predicted"/>
<accession>A0A5E8B7J7</accession>
<dbReference type="Proteomes" id="UP000398389">
    <property type="component" value="Unassembled WGS sequence"/>
</dbReference>
<keyword evidence="1" id="KW-0812">Transmembrane</keyword>
<protein>
    <submittedName>
        <fullName evidence="2">Uncharacterized protein</fullName>
    </submittedName>
</protein>
<sequence length="189" mass="21418">MSRLRRATRKLLHEPEEDNDIQPEFYDEQEQEKIIHDIELELHSTESFFRSAFTAVMLLPTPLFLVLPYCRVYNSMLSLLSISSIALSVYIINILKPAVPWLFLPLPGFTATEIALTPIEIYVSPLNIVLAAVILAAGLLIHYPWAGFDYIWSLPTISVATAVMLRKWIADTNASVVTLHKTKYPYKGA</sequence>
<evidence type="ECO:0000313" key="2">
    <source>
        <dbReference type="EMBL" id="VVT46770.1"/>
    </source>
</evidence>
<feature type="transmembrane region" description="Helical" evidence="1">
    <location>
        <begin position="77"/>
        <end position="95"/>
    </location>
</feature>
<keyword evidence="1" id="KW-0472">Membrane</keyword>
<dbReference type="EMBL" id="CABVLU010000001">
    <property type="protein sequence ID" value="VVT46770.1"/>
    <property type="molecule type" value="Genomic_DNA"/>
</dbReference>
<feature type="transmembrane region" description="Helical" evidence="1">
    <location>
        <begin position="151"/>
        <end position="169"/>
    </location>
</feature>
<organism evidence="2 3">
    <name type="scientific">Magnusiomyces paraingens</name>
    <dbReference type="NCBI Taxonomy" id="2606893"/>
    <lineage>
        <taxon>Eukaryota</taxon>
        <taxon>Fungi</taxon>
        <taxon>Dikarya</taxon>
        <taxon>Ascomycota</taxon>
        <taxon>Saccharomycotina</taxon>
        <taxon>Dipodascomycetes</taxon>
        <taxon>Dipodascales</taxon>
        <taxon>Dipodascaceae</taxon>
        <taxon>Magnusiomyces</taxon>
    </lineage>
</organism>
<name>A0A5E8B7J7_9ASCO</name>
<dbReference type="OrthoDB" id="4074030at2759"/>